<dbReference type="OrthoDB" id="17948at2759"/>
<dbReference type="GO" id="GO:0008033">
    <property type="term" value="P:tRNA processing"/>
    <property type="evidence" value="ECO:0007669"/>
    <property type="project" value="UniProtKB-KW"/>
</dbReference>
<dbReference type="PANTHER" id="PTHR13031">
    <property type="entry name" value="RIBONUCLEASE P SUBUNIT P30"/>
    <property type="match status" value="1"/>
</dbReference>
<dbReference type="InterPro" id="IPR002738">
    <property type="entry name" value="RNase_P_p30"/>
</dbReference>
<evidence type="ECO:0000256" key="1">
    <source>
        <dbReference type="ARBA" id="ARBA00004123"/>
    </source>
</evidence>
<dbReference type="SUPFAM" id="SSF89550">
    <property type="entry name" value="PHP domain-like"/>
    <property type="match status" value="1"/>
</dbReference>
<comment type="subcellular location">
    <subcellularLocation>
        <location evidence="1">Nucleus</location>
    </subcellularLocation>
</comment>
<evidence type="ECO:0000313" key="4">
    <source>
        <dbReference type="EMBL" id="ORZ31688.1"/>
    </source>
</evidence>
<evidence type="ECO:0000256" key="2">
    <source>
        <dbReference type="ARBA" id="ARBA00007331"/>
    </source>
</evidence>
<organism evidence="4 5">
    <name type="scientific">Catenaria anguillulae PL171</name>
    <dbReference type="NCBI Taxonomy" id="765915"/>
    <lineage>
        <taxon>Eukaryota</taxon>
        <taxon>Fungi</taxon>
        <taxon>Fungi incertae sedis</taxon>
        <taxon>Blastocladiomycota</taxon>
        <taxon>Blastocladiomycetes</taxon>
        <taxon>Blastocladiales</taxon>
        <taxon>Catenariaceae</taxon>
        <taxon>Catenaria</taxon>
    </lineage>
</organism>
<dbReference type="Pfam" id="PF01876">
    <property type="entry name" value="RNase_P_p30"/>
    <property type="match status" value="1"/>
</dbReference>
<keyword evidence="5" id="KW-1185">Reference proteome</keyword>
<sequence>MLYDLNVPWPTTSVNPQQSIDKARNTAADLAALGFHTLAFNQTVTGAFSNQTECLIPDVKPPKWKADALHIMTSRGITDVSAINTMSRVTFVLEDQAQVSAIAQCQDFVKKFDIVAVTPTSDKLWMAACQTIDCDIISLDMSQRLPFVFKHSIVGEAIRRGIVFEIAYSAAFRDNTAKRNLISNATNLLRVTKGKNVILSSGAKTQLEARGPWIGCLFGLNQDSAKHCISTYCAAAIVHAQTRGQTHKAAASTETLSEAQQAGLAFMASGLGSTQAFIGMGLSDEDADSDDAMQMDEDP</sequence>
<dbReference type="Gene3D" id="3.20.20.140">
    <property type="entry name" value="Metal-dependent hydrolases"/>
    <property type="match status" value="1"/>
</dbReference>
<gene>
    <name evidence="4" type="ORF">BCR44DRAFT_1502590</name>
</gene>
<dbReference type="AlphaFoldDB" id="A0A1Y2HAS0"/>
<dbReference type="PANTHER" id="PTHR13031:SF0">
    <property type="entry name" value="RIBONUCLEASE P PROTEIN SUBUNIT P30"/>
    <property type="match status" value="1"/>
</dbReference>
<dbReference type="EMBL" id="MCFL01000056">
    <property type="protein sequence ID" value="ORZ31688.1"/>
    <property type="molecule type" value="Genomic_DNA"/>
</dbReference>
<accession>A0A1Y2HAS0</accession>
<dbReference type="GO" id="GO:0005655">
    <property type="term" value="C:nucleolar ribonuclease P complex"/>
    <property type="evidence" value="ECO:0007669"/>
    <property type="project" value="TreeGrafter"/>
</dbReference>
<protein>
    <submittedName>
        <fullName evidence="4">RNase P subunit p30-domain-containing protein</fullName>
    </submittedName>
</protein>
<dbReference type="STRING" id="765915.A0A1Y2HAS0"/>
<reference evidence="4 5" key="1">
    <citation type="submission" date="2016-07" db="EMBL/GenBank/DDBJ databases">
        <title>Pervasive Adenine N6-methylation of Active Genes in Fungi.</title>
        <authorList>
            <consortium name="DOE Joint Genome Institute"/>
            <person name="Mondo S.J."/>
            <person name="Dannebaum R.O."/>
            <person name="Kuo R.C."/>
            <person name="Labutti K."/>
            <person name="Haridas S."/>
            <person name="Kuo A."/>
            <person name="Salamov A."/>
            <person name="Ahrendt S.R."/>
            <person name="Lipzen A."/>
            <person name="Sullivan W."/>
            <person name="Andreopoulos W.B."/>
            <person name="Clum A."/>
            <person name="Lindquist E."/>
            <person name="Daum C."/>
            <person name="Ramamoorthy G.K."/>
            <person name="Gryganskyi A."/>
            <person name="Culley D."/>
            <person name="Magnuson J.K."/>
            <person name="James T.Y."/>
            <person name="O'Malley M.A."/>
            <person name="Stajich J.E."/>
            <person name="Spatafora J.W."/>
            <person name="Visel A."/>
            <person name="Grigoriev I.V."/>
        </authorList>
    </citation>
    <scope>NUCLEOTIDE SEQUENCE [LARGE SCALE GENOMIC DNA]</scope>
    <source>
        <strain evidence="4 5">PL171</strain>
    </source>
</reference>
<dbReference type="Proteomes" id="UP000193411">
    <property type="component" value="Unassembled WGS sequence"/>
</dbReference>
<proteinExistence type="inferred from homology"/>
<dbReference type="InterPro" id="IPR016195">
    <property type="entry name" value="Pol/histidinol_Pase-like"/>
</dbReference>
<evidence type="ECO:0000256" key="3">
    <source>
        <dbReference type="ARBA" id="ARBA00022694"/>
    </source>
</evidence>
<comment type="caution">
    <text evidence="4">The sequence shown here is derived from an EMBL/GenBank/DDBJ whole genome shotgun (WGS) entry which is preliminary data.</text>
</comment>
<evidence type="ECO:0000313" key="5">
    <source>
        <dbReference type="Proteomes" id="UP000193411"/>
    </source>
</evidence>
<keyword evidence="3" id="KW-0819">tRNA processing</keyword>
<dbReference type="GO" id="GO:0003723">
    <property type="term" value="F:RNA binding"/>
    <property type="evidence" value="ECO:0007669"/>
    <property type="project" value="TreeGrafter"/>
</dbReference>
<comment type="similarity">
    <text evidence="2">Belongs to the eukaryotic/archaeal RNase P protein component 3 family.</text>
</comment>
<name>A0A1Y2HAS0_9FUNG</name>